<proteinExistence type="predicted"/>
<feature type="transmembrane region" description="Helical" evidence="1">
    <location>
        <begin position="147"/>
        <end position="168"/>
    </location>
</feature>
<dbReference type="Pfam" id="PF17113">
    <property type="entry name" value="AmpE"/>
    <property type="match status" value="1"/>
</dbReference>
<dbReference type="InterPro" id="IPR052966">
    <property type="entry name" value="Beta-lactamase_Reg"/>
</dbReference>
<evidence type="ECO:0000313" key="2">
    <source>
        <dbReference type="EMBL" id="KPA88354.1"/>
    </source>
</evidence>
<dbReference type="PATRIC" id="fig|50340.43.peg.2834"/>
<comment type="caution">
    <text evidence="2">The sequence shown here is derived from an EMBL/GenBank/DDBJ whole genome shotgun (WGS) entry which is preliminary data.</text>
</comment>
<keyword evidence="1" id="KW-1133">Transmembrane helix</keyword>
<feature type="transmembrane region" description="Helical" evidence="1">
    <location>
        <begin position="198"/>
        <end position="217"/>
    </location>
</feature>
<dbReference type="GO" id="GO:0005886">
    <property type="term" value="C:plasma membrane"/>
    <property type="evidence" value="ECO:0007669"/>
    <property type="project" value="TreeGrafter"/>
</dbReference>
<keyword evidence="3" id="KW-1185">Reference proteome</keyword>
<dbReference type="EMBL" id="JSYZ01000020">
    <property type="protein sequence ID" value="KPA88354.1"/>
    <property type="molecule type" value="Genomic_DNA"/>
</dbReference>
<name>A0A0N0E216_9PSED</name>
<dbReference type="STRING" id="50340.PF66_05124"/>
<accession>A0A0N0E216</accession>
<dbReference type="RefSeq" id="WP_054058030.1">
    <property type="nucleotide sequence ID" value="NZ_JSYZ01000020.1"/>
</dbReference>
<gene>
    <name evidence="2" type="ORF">PF66_05124</name>
</gene>
<dbReference type="PANTHER" id="PTHR38684:SF1">
    <property type="entry name" value="PROTEIN AMPE"/>
    <property type="match status" value="1"/>
</dbReference>
<dbReference type="InterPro" id="IPR031347">
    <property type="entry name" value="AmpE"/>
</dbReference>
<feature type="transmembrane region" description="Helical" evidence="1">
    <location>
        <begin position="260"/>
        <end position="279"/>
    </location>
</feature>
<feature type="transmembrane region" description="Helical" evidence="1">
    <location>
        <begin position="70"/>
        <end position="89"/>
    </location>
</feature>
<evidence type="ECO:0000313" key="3">
    <source>
        <dbReference type="Proteomes" id="UP000037931"/>
    </source>
</evidence>
<sequence length="280" mass="31264">MSFLVLLLAVWIEKFSALRQRVQRDGAWLAELARLESSPRWAKRPWVILSLLVLLPVVLLGLLLMVLQPVAYGLLALPVHLLVVVYSLGRGDLLAALGPFRDAWRRGDLQAGVHVARRDMNLTCAENGEELLEKVQGYLLWQAYQSFFAAIFWYFLLGPVAALSYRLLALAAEHSQNPALAERATLLRHAFDWLPVRLLAASLALVGNFVAVSRIMLHELLNWDISARQLIEKVGRVAGEVPTSAEGPDGVSSLDSLWELLLRAAVLWYAGFALWTVLIR</sequence>
<dbReference type="Proteomes" id="UP000037931">
    <property type="component" value="Unassembled WGS sequence"/>
</dbReference>
<reference evidence="2 3" key="1">
    <citation type="journal article" date="2015" name="PLoS ONE">
        <title>Rice-Infecting Pseudomonas Genomes Are Highly Accessorized and Harbor Multiple Putative Virulence Mechanisms to Cause Sheath Brown Rot.</title>
        <authorList>
            <person name="Quibod I.L."/>
            <person name="Grande G."/>
            <person name="Oreiro E.G."/>
            <person name="Borja F.N."/>
            <person name="Dossa G.S."/>
            <person name="Mauleon R."/>
            <person name="Cruz C.V."/>
            <person name="Oliva R."/>
        </authorList>
    </citation>
    <scope>NUCLEOTIDE SEQUENCE [LARGE SCALE GENOMIC DNA]</scope>
    <source>
        <strain evidence="2 3">IRRI 6609</strain>
    </source>
</reference>
<dbReference type="AlphaFoldDB" id="A0A0N0E216"/>
<feature type="transmembrane region" description="Helical" evidence="1">
    <location>
        <begin position="43"/>
        <end position="63"/>
    </location>
</feature>
<organism evidence="2 3">
    <name type="scientific">Pseudomonas asplenii</name>
    <dbReference type="NCBI Taxonomy" id="53407"/>
    <lineage>
        <taxon>Bacteria</taxon>
        <taxon>Pseudomonadati</taxon>
        <taxon>Pseudomonadota</taxon>
        <taxon>Gammaproteobacteria</taxon>
        <taxon>Pseudomonadales</taxon>
        <taxon>Pseudomonadaceae</taxon>
        <taxon>Pseudomonas</taxon>
    </lineage>
</organism>
<dbReference type="GO" id="GO:0046677">
    <property type="term" value="P:response to antibiotic"/>
    <property type="evidence" value="ECO:0007669"/>
    <property type="project" value="TreeGrafter"/>
</dbReference>
<dbReference type="OrthoDB" id="9811967at2"/>
<keyword evidence="1" id="KW-0812">Transmembrane</keyword>
<dbReference type="PANTHER" id="PTHR38684">
    <property type="entry name" value="PROTEIN AMPE"/>
    <property type="match status" value="1"/>
</dbReference>
<keyword evidence="1" id="KW-0472">Membrane</keyword>
<evidence type="ECO:0000256" key="1">
    <source>
        <dbReference type="SAM" id="Phobius"/>
    </source>
</evidence>
<protein>
    <submittedName>
        <fullName evidence="2">Membrane protein required for beta-lactamase induction</fullName>
    </submittedName>
</protein>